<dbReference type="AlphaFoldDB" id="A0A6J8BGK3"/>
<sequence>MFEKFKLELYKRMDITAEMMIKDGYGRPMLAIDVYTAVINDLKQRALSGIPKEQLIIEDESIAILKYFQVVQYFCKEKIISQNLDDKNYLLIDLGGGTCDITGYHVTVDCDVGVPIKSTHIACGVDIACNAILDRISSMIGDRAMDCMKEEETSSFLQLKVACLQLCKTSEYTLKLNVPIQTFDKLCTRFRLMSFEETVDDFGKTLSCGNSKHIDIDFKLSGDKLIVRKGLIDDSLKVVIGTVISEIKHILKTQKAQDIQQFFIVGGFSSLLIVQNEIQEVFKEKSVFFANDKVYSSVKSALLCRCYKIIME</sequence>
<evidence type="ECO:0000313" key="2">
    <source>
        <dbReference type="Proteomes" id="UP000507470"/>
    </source>
</evidence>
<proteinExistence type="predicted"/>
<keyword evidence="2" id="KW-1185">Reference proteome</keyword>
<dbReference type="InterPro" id="IPR043129">
    <property type="entry name" value="ATPase_NBD"/>
</dbReference>
<name>A0A6J8BGK3_MYTCO</name>
<protein>
    <submittedName>
        <fullName evidence="1">Uncharacterized protein</fullName>
    </submittedName>
</protein>
<accession>A0A6J8BGK3</accession>
<organism evidence="1 2">
    <name type="scientific">Mytilus coruscus</name>
    <name type="common">Sea mussel</name>
    <dbReference type="NCBI Taxonomy" id="42192"/>
    <lineage>
        <taxon>Eukaryota</taxon>
        <taxon>Metazoa</taxon>
        <taxon>Spiralia</taxon>
        <taxon>Lophotrochozoa</taxon>
        <taxon>Mollusca</taxon>
        <taxon>Bivalvia</taxon>
        <taxon>Autobranchia</taxon>
        <taxon>Pteriomorphia</taxon>
        <taxon>Mytilida</taxon>
        <taxon>Mytiloidea</taxon>
        <taxon>Mytilidae</taxon>
        <taxon>Mytilinae</taxon>
        <taxon>Mytilus</taxon>
    </lineage>
</organism>
<dbReference type="Gene3D" id="3.90.640.10">
    <property type="entry name" value="Actin, Chain A, domain 4"/>
    <property type="match status" value="1"/>
</dbReference>
<dbReference type="PANTHER" id="PTHR14187">
    <property type="entry name" value="ALPHA KINASE/ELONGATION FACTOR 2 KINASE"/>
    <property type="match status" value="1"/>
</dbReference>
<reference evidence="1 2" key="1">
    <citation type="submission" date="2020-06" db="EMBL/GenBank/DDBJ databases">
        <authorList>
            <person name="Li R."/>
            <person name="Bekaert M."/>
        </authorList>
    </citation>
    <scope>NUCLEOTIDE SEQUENCE [LARGE SCALE GENOMIC DNA]</scope>
    <source>
        <strain evidence="2">wild</strain>
    </source>
</reference>
<dbReference type="EMBL" id="CACVKT020003265">
    <property type="protein sequence ID" value="CAC5382803.1"/>
    <property type="molecule type" value="Genomic_DNA"/>
</dbReference>
<gene>
    <name evidence="1" type="ORF">MCOR_18597</name>
</gene>
<dbReference type="Gene3D" id="3.30.420.40">
    <property type="match status" value="2"/>
</dbReference>
<evidence type="ECO:0000313" key="1">
    <source>
        <dbReference type="EMBL" id="CAC5382803.1"/>
    </source>
</evidence>
<dbReference type="PANTHER" id="PTHR14187:SF5">
    <property type="entry name" value="HEAT SHOCK 70 KDA PROTEIN 12A"/>
    <property type="match status" value="1"/>
</dbReference>
<dbReference type="SUPFAM" id="SSF53067">
    <property type="entry name" value="Actin-like ATPase domain"/>
    <property type="match status" value="1"/>
</dbReference>
<dbReference type="OrthoDB" id="10458524at2759"/>
<dbReference type="Proteomes" id="UP000507470">
    <property type="component" value="Unassembled WGS sequence"/>
</dbReference>